<reference evidence="2 3" key="1">
    <citation type="submission" date="2015-09" db="EMBL/GenBank/DDBJ databases">
        <authorList>
            <consortium name="Pathogen Informatics"/>
        </authorList>
    </citation>
    <scope>NUCLEOTIDE SEQUENCE [LARGE SCALE GENOMIC DNA]</scope>
    <source>
        <strain evidence="2 3">2789STDY5834960</strain>
    </source>
</reference>
<dbReference type="Proteomes" id="UP000095350">
    <property type="component" value="Unassembled WGS sequence"/>
</dbReference>
<dbReference type="PaxDb" id="166486-ERS852572_02730"/>
<proteinExistence type="predicted"/>
<dbReference type="RefSeq" id="WP_055195130.1">
    <property type="nucleotide sequence ID" value="NZ_CABIYH010000021.1"/>
</dbReference>
<protein>
    <recommendedName>
        <fullName evidence="1">Shedu protein SduA C-terminal domain-containing protein</fullName>
    </recommendedName>
</protein>
<dbReference type="AlphaFoldDB" id="A0A173VBD9"/>
<feature type="domain" description="Shedu protein SduA C-terminal" evidence="1">
    <location>
        <begin position="89"/>
        <end position="256"/>
    </location>
</feature>
<dbReference type="InterPro" id="IPR025359">
    <property type="entry name" value="SduA_C"/>
</dbReference>
<accession>A0A173VBD9</accession>
<evidence type="ECO:0000259" key="1">
    <source>
        <dbReference type="Pfam" id="PF14082"/>
    </source>
</evidence>
<dbReference type="OrthoDB" id="1358919at2"/>
<dbReference type="Pfam" id="PF14082">
    <property type="entry name" value="SduA_C"/>
    <property type="match status" value="1"/>
</dbReference>
<evidence type="ECO:0000313" key="3">
    <source>
        <dbReference type="Proteomes" id="UP000095350"/>
    </source>
</evidence>
<organism evidence="2 3">
    <name type="scientific">Roseburia intestinalis</name>
    <dbReference type="NCBI Taxonomy" id="166486"/>
    <lineage>
        <taxon>Bacteria</taxon>
        <taxon>Bacillati</taxon>
        <taxon>Bacillota</taxon>
        <taxon>Clostridia</taxon>
        <taxon>Lachnospirales</taxon>
        <taxon>Lachnospiraceae</taxon>
        <taxon>Roseburia</taxon>
    </lineage>
</organism>
<sequence>MLYERDYYLGLTETEEQQYEEITGRKFWEKRVSGFGRVNNFMAYPKAARMCKSLFPNNYLDVAELRDVERLEYANEEFLSLLDNTECTERSILNFIREKEYYNIIGSIIWGLSINIGNHGAYLFPEFQLGSSYKADYLLLGKSSGGFEFIFVELESPYGNITLKDGQLGAEFRDGISQLEDWKRWLPANYSSFGEIMRKYKNSAFDLPEEFYVLDMSRFHYVVVAGRRTDFRDKTYIIKRERKKADDIDIIHYDNLFDFSNNLIGKQTY</sequence>
<evidence type="ECO:0000313" key="2">
    <source>
        <dbReference type="EMBL" id="CUN23577.1"/>
    </source>
</evidence>
<dbReference type="STRING" id="166486.ERS852572_02730"/>
<gene>
    <name evidence="2" type="ORF">ERS852572_02730</name>
</gene>
<name>A0A173VBD9_9FIRM</name>
<dbReference type="EMBL" id="CYXZ01000021">
    <property type="protein sequence ID" value="CUN23577.1"/>
    <property type="molecule type" value="Genomic_DNA"/>
</dbReference>